<organism evidence="1 2">
    <name type="scientific">Crinalium epipsammum PCC 9333</name>
    <dbReference type="NCBI Taxonomy" id="1173022"/>
    <lineage>
        <taxon>Bacteria</taxon>
        <taxon>Bacillati</taxon>
        <taxon>Cyanobacteriota</taxon>
        <taxon>Cyanophyceae</taxon>
        <taxon>Gomontiellales</taxon>
        <taxon>Gomontiellaceae</taxon>
        <taxon>Crinalium</taxon>
    </lineage>
</organism>
<dbReference type="AlphaFoldDB" id="K9W3D4"/>
<proteinExistence type="predicted"/>
<dbReference type="RefSeq" id="WP_015204967.1">
    <property type="nucleotide sequence ID" value="NC_019753.1"/>
</dbReference>
<evidence type="ECO:0000313" key="2">
    <source>
        <dbReference type="Proteomes" id="UP000010472"/>
    </source>
</evidence>
<protein>
    <submittedName>
        <fullName evidence="1">Uncharacterized protein</fullName>
    </submittedName>
</protein>
<reference evidence="1 2" key="1">
    <citation type="submission" date="2012-06" db="EMBL/GenBank/DDBJ databases">
        <title>Finished chromosome of genome of Crinalium epipsammum PCC 9333.</title>
        <authorList>
            <consortium name="US DOE Joint Genome Institute"/>
            <person name="Gugger M."/>
            <person name="Coursin T."/>
            <person name="Rippka R."/>
            <person name="Tandeau De Marsac N."/>
            <person name="Huntemann M."/>
            <person name="Wei C.-L."/>
            <person name="Han J."/>
            <person name="Detter J.C."/>
            <person name="Han C."/>
            <person name="Tapia R."/>
            <person name="Davenport K."/>
            <person name="Daligault H."/>
            <person name="Erkkila T."/>
            <person name="Gu W."/>
            <person name="Munk A.C.C."/>
            <person name="Teshima H."/>
            <person name="Xu Y."/>
            <person name="Chain P."/>
            <person name="Chen A."/>
            <person name="Krypides N."/>
            <person name="Mavromatis K."/>
            <person name="Markowitz V."/>
            <person name="Szeto E."/>
            <person name="Ivanova N."/>
            <person name="Mikhailova N."/>
            <person name="Ovchinnikova G."/>
            <person name="Pagani I."/>
            <person name="Pati A."/>
            <person name="Goodwin L."/>
            <person name="Peters L."/>
            <person name="Pitluck S."/>
            <person name="Woyke T."/>
            <person name="Kerfeld C."/>
        </authorList>
    </citation>
    <scope>NUCLEOTIDE SEQUENCE [LARGE SCALE GENOMIC DNA]</scope>
    <source>
        <strain evidence="1 2">PCC 9333</strain>
    </source>
</reference>
<dbReference type="Proteomes" id="UP000010472">
    <property type="component" value="Chromosome"/>
</dbReference>
<keyword evidence="2" id="KW-1185">Reference proteome</keyword>
<evidence type="ECO:0000313" key="1">
    <source>
        <dbReference type="EMBL" id="AFZ14868.1"/>
    </source>
</evidence>
<dbReference type="EMBL" id="CP003620">
    <property type="protein sequence ID" value="AFZ14868.1"/>
    <property type="molecule type" value="Genomic_DNA"/>
</dbReference>
<dbReference type="HOGENOM" id="CLU_2805224_0_0_3"/>
<dbReference type="KEGG" id="cep:Cri9333_4063"/>
<accession>K9W3D4</accession>
<name>K9W3D4_9CYAN</name>
<gene>
    <name evidence="1" type="ORF">Cri9333_4063</name>
</gene>
<sequence length="67" mass="7665">MYAINLKTGDSKSVDIGSRAIDLKSFSWLDSRKFKVKIINHPACVDCKPDKSKSYWFNGNITNIRNK</sequence>